<sequence>MKIMADTALLQSIVKLTRPLFIILSLALCGCIQMHTTVHVRKDGSGTIEEKMLFSEMLSGIMKEKGEGLPALPKKDQLREMSAEFGPDVKVVNVKKVENSSGSGFIVTYAFDDIEKVRIGNVQKMSKKLTADSTAVKSDSTVVQKPETWFTFTMKRGANPELTINKEAMLNSSSRGEVAKKPVSTQEKEQMLDMISAFLKGMKLEIDVVVDGRVISSDASYRADNTITLYAMDFDQLMTHRDILTGKYDGLSDRDFARRSGKDSGLKFEFKDKVHVIFN</sequence>
<accession>Q8KCN3</accession>
<dbReference type="Proteomes" id="UP000001007">
    <property type="component" value="Chromosome"/>
</dbReference>
<dbReference type="EnsemblBacteria" id="AAM72609">
    <property type="protein sequence ID" value="AAM72609"/>
    <property type="gene ID" value="CT1380"/>
</dbReference>
<dbReference type="eggNOG" id="ENOG50336BW">
    <property type="taxonomic scope" value="Bacteria"/>
</dbReference>
<protein>
    <recommendedName>
        <fullName evidence="3">Lipoprotein</fullName>
    </recommendedName>
</protein>
<dbReference type="KEGG" id="cte:CT1380"/>
<proteinExistence type="predicted"/>
<name>Q8KCN3_CHLTE</name>
<evidence type="ECO:0008006" key="3">
    <source>
        <dbReference type="Google" id="ProtNLM"/>
    </source>
</evidence>
<dbReference type="PROSITE" id="PS51257">
    <property type="entry name" value="PROKAR_LIPOPROTEIN"/>
    <property type="match status" value="1"/>
</dbReference>
<evidence type="ECO:0000313" key="1">
    <source>
        <dbReference type="EMBL" id="AAM72609.1"/>
    </source>
</evidence>
<keyword evidence="2" id="KW-1185">Reference proteome</keyword>
<dbReference type="OrthoDB" id="186087at2"/>
<dbReference type="EMBL" id="AE006470">
    <property type="protein sequence ID" value="AAM72609.1"/>
    <property type="molecule type" value="Genomic_DNA"/>
</dbReference>
<organism evidence="1 2">
    <name type="scientific">Chlorobaculum tepidum (strain ATCC 49652 / DSM 12025 / NBRC 103806 / TLS)</name>
    <name type="common">Chlorobium tepidum</name>
    <dbReference type="NCBI Taxonomy" id="194439"/>
    <lineage>
        <taxon>Bacteria</taxon>
        <taxon>Pseudomonadati</taxon>
        <taxon>Chlorobiota</taxon>
        <taxon>Chlorobiia</taxon>
        <taxon>Chlorobiales</taxon>
        <taxon>Chlorobiaceae</taxon>
        <taxon>Chlorobaculum</taxon>
    </lineage>
</organism>
<dbReference type="AlphaFoldDB" id="Q8KCN3"/>
<dbReference type="HOGENOM" id="CLU_996364_0_0_10"/>
<reference evidence="1 2" key="1">
    <citation type="journal article" date="2002" name="Proc. Natl. Acad. Sci. U.S.A.">
        <title>The complete genome sequence of Chlorobium tepidum TLS, a photosynthetic, anaerobic, green-sulfur bacterium.</title>
        <authorList>
            <person name="Eisen J.A."/>
            <person name="Nelson K.E."/>
            <person name="Paulsen I.T."/>
            <person name="Heidelberg J.F."/>
            <person name="Wu M."/>
            <person name="Dodson R.J."/>
            <person name="Deboy R."/>
            <person name="Gwinn M.L."/>
            <person name="Nelson W.C."/>
            <person name="Haft D.H."/>
            <person name="Hickey E.K."/>
            <person name="Peterson J.D."/>
            <person name="Durkin A.S."/>
            <person name="Kolonay J.L."/>
            <person name="Yang F."/>
            <person name="Holt I."/>
            <person name="Umayam L.A."/>
            <person name="Mason T."/>
            <person name="Brenner M."/>
            <person name="Shea T.P."/>
            <person name="Parksey D."/>
            <person name="Nierman W.C."/>
            <person name="Feldblyum T.V."/>
            <person name="Hansen C.L."/>
            <person name="Craven M.B."/>
            <person name="Radune D."/>
            <person name="Vamathevan J."/>
            <person name="Khouri H."/>
            <person name="White O."/>
            <person name="Gruber T.M."/>
            <person name="Ketchum K.A."/>
            <person name="Venter J.C."/>
            <person name="Tettelin H."/>
            <person name="Bryant D.A."/>
            <person name="Fraser C.M."/>
        </authorList>
    </citation>
    <scope>NUCLEOTIDE SEQUENCE [LARGE SCALE GENOMIC DNA]</scope>
    <source>
        <strain evidence="2">ATCC 49652 / DSM 12025 / NBRC 103806 / TLS</strain>
    </source>
</reference>
<evidence type="ECO:0000313" key="2">
    <source>
        <dbReference type="Proteomes" id="UP000001007"/>
    </source>
</evidence>
<dbReference type="STRING" id="194439.CT1380"/>
<gene>
    <name evidence="1" type="ordered locus">CT1380</name>
</gene>